<dbReference type="Pfam" id="PF18826">
    <property type="entry name" value="bVLRF1"/>
    <property type="match status" value="1"/>
</dbReference>
<sequence>MYRQVSHYSAYLLFDTAGRQMLDGLSVAACNPNVTISSQEVRTEKENSKTDKFFQVITNQEIKLVVADCMTCSCCQTHFADREEQLGHYKCDWHRYNLHRRLKGLPCISEDAFEETAGDVSSISGSDEDEEGDDTWKGIDKLGHETSLVSDTESEESFIFAERKFYKVFFKTKEGELISLFRCLLHHKKNPLYDPDSILAAVNKLPEKNKWIVLMVSAGHFVGSVFHGNAVIDHKTFHRYTVRAKRGTAQSSKDSQGGAPKSAGATLRRYNEAALVQDVQDLLTRWEEHVKVSDYIFIRVPVANRAMFFGGKNPALKKDDPRIRVIPFATRRPTFSEAKRVHQMLASVECYGKAAEVSDVIPLSPPRIFDSETGQLVLRKDNSLPKSARNKKQPVPLAETTVKDDHDEGIEISLVETFEEIDLTELKQFDSSIKKRHKKKRAGSAEKQSTSNDSDKKMARWRNSLFTACMCANVCLDSCLKEPSSLHALSYVCDTLKSGSSVQQTDDITSLIPESSASLTANVPAIRDSNVKESSTSQLSVSEYNTLESDNHIQQMVDSSSSVNESAVKITSDSSAVVSFLNTPLSDDGTTFLHVAAQEGHPDIVTSLLSSGADPAGKNKAGKTPYNLAEAEVRNAFRRYMAKFPDQYDYSKAQ</sequence>
<proteinExistence type="inferred from homology"/>
<dbReference type="OrthoDB" id="429841at2759"/>
<dbReference type="InterPro" id="IPR002110">
    <property type="entry name" value="Ankyrin_rpt"/>
</dbReference>
<keyword evidence="6 11" id="KW-0255">Endonuclease</keyword>
<evidence type="ECO:0000256" key="2">
    <source>
        <dbReference type="ARBA" id="ARBA00009262"/>
    </source>
</evidence>
<evidence type="ECO:0000256" key="11">
    <source>
        <dbReference type="PROSITE-ProRule" id="PRU01389"/>
    </source>
</evidence>
<dbReference type="SUPFAM" id="SSF48403">
    <property type="entry name" value="Ankyrin repeat"/>
    <property type="match status" value="1"/>
</dbReference>
<comment type="subcellular location">
    <subcellularLocation>
        <location evidence="1">Cytoplasm</location>
    </subcellularLocation>
</comment>
<dbReference type="InterPro" id="IPR036770">
    <property type="entry name" value="Ankyrin_rpt-contain_sf"/>
</dbReference>
<feature type="active site" evidence="11">
    <location>
        <position position="250"/>
    </location>
</feature>
<dbReference type="Pfam" id="PF00023">
    <property type="entry name" value="Ank"/>
    <property type="match status" value="1"/>
</dbReference>
<comment type="domain">
    <text evidence="11">The VLRF1 domain mediates binding to the 60S ribosomal subunit.</text>
</comment>
<name>A0A8S3Z799_9EUPU</name>
<evidence type="ECO:0000256" key="5">
    <source>
        <dbReference type="ARBA" id="ARBA00022737"/>
    </source>
</evidence>
<keyword evidence="3 11" id="KW-0963">Cytoplasm</keyword>
<feature type="region of interest" description="Disordered" evidence="12">
    <location>
        <begin position="434"/>
        <end position="456"/>
    </location>
</feature>
<evidence type="ECO:0000256" key="6">
    <source>
        <dbReference type="ARBA" id="ARBA00022759"/>
    </source>
</evidence>
<dbReference type="PROSITE" id="PS50088">
    <property type="entry name" value="ANK_REPEAT"/>
    <property type="match status" value="1"/>
</dbReference>
<dbReference type="PANTHER" id="PTHR16036">
    <property type="entry name" value="ANKYRIN REPEAT AND ZINC FINGER DOMAIN-CONTAINING PROTEIN 1"/>
    <property type="match status" value="1"/>
</dbReference>
<dbReference type="PROSITE" id="PS52044">
    <property type="entry name" value="VLRF1"/>
    <property type="match status" value="1"/>
</dbReference>
<dbReference type="SMART" id="SM00248">
    <property type="entry name" value="ANK"/>
    <property type="match status" value="1"/>
</dbReference>
<keyword evidence="8 10" id="KW-0040">ANK repeat</keyword>
<comment type="similarity">
    <text evidence="2 11">Belongs to the ANKZF1/VMS1 family.</text>
</comment>
<evidence type="ECO:0000256" key="7">
    <source>
        <dbReference type="ARBA" id="ARBA00022801"/>
    </source>
</evidence>
<dbReference type="PROSITE" id="PS50297">
    <property type="entry name" value="ANK_REP_REGION"/>
    <property type="match status" value="1"/>
</dbReference>
<evidence type="ECO:0000256" key="12">
    <source>
        <dbReference type="SAM" id="MobiDB-lite"/>
    </source>
</evidence>
<dbReference type="InterPro" id="IPR041175">
    <property type="entry name" value="VLRF1/Vms1"/>
</dbReference>
<comment type="caution">
    <text evidence="14">The sequence shown here is derived from an EMBL/GenBank/DDBJ whole genome shotgun (WGS) entry which is preliminary data.</text>
</comment>
<evidence type="ECO:0000313" key="15">
    <source>
        <dbReference type="Proteomes" id="UP000678393"/>
    </source>
</evidence>
<dbReference type="AlphaFoldDB" id="A0A8S3Z799"/>
<evidence type="ECO:0000259" key="13">
    <source>
        <dbReference type="PROSITE" id="PS52044"/>
    </source>
</evidence>
<organism evidence="14 15">
    <name type="scientific">Candidula unifasciata</name>
    <dbReference type="NCBI Taxonomy" id="100452"/>
    <lineage>
        <taxon>Eukaryota</taxon>
        <taxon>Metazoa</taxon>
        <taxon>Spiralia</taxon>
        <taxon>Lophotrochozoa</taxon>
        <taxon>Mollusca</taxon>
        <taxon>Gastropoda</taxon>
        <taxon>Heterobranchia</taxon>
        <taxon>Euthyneura</taxon>
        <taxon>Panpulmonata</taxon>
        <taxon>Eupulmonata</taxon>
        <taxon>Stylommatophora</taxon>
        <taxon>Helicina</taxon>
        <taxon>Helicoidea</taxon>
        <taxon>Geomitridae</taxon>
        <taxon>Candidula</taxon>
    </lineage>
</organism>
<dbReference type="GO" id="GO:0005737">
    <property type="term" value="C:cytoplasm"/>
    <property type="evidence" value="ECO:0007669"/>
    <property type="project" value="UniProtKB-SubCell"/>
</dbReference>
<feature type="domain" description="VLRF1" evidence="13">
    <location>
        <begin position="207"/>
        <end position="348"/>
    </location>
</feature>
<dbReference type="Gene3D" id="1.25.40.20">
    <property type="entry name" value="Ankyrin repeat-containing domain"/>
    <property type="match status" value="1"/>
</dbReference>
<dbReference type="EMBL" id="CAJHNH020001435">
    <property type="protein sequence ID" value="CAG5123062.1"/>
    <property type="molecule type" value="Genomic_DNA"/>
</dbReference>
<keyword evidence="9" id="KW-0175">Coiled coil</keyword>
<keyword evidence="4 11" id="KW-0540">Nuclease</keyword>
<keyword evidence="7 11" id="KW-0378">Hydrolase</keyword>
<evidence type="ECO:0000256" key="3">
    <source>
        <dbReference type="ARBA" id="ARBA00022490"/>
    </source>
</evidence>
<evidence type="ECO:0000313" key="14">
    <source>
        <dbReference type="EMBL" id="CAG5123062.1"/>
    </source>
</evidence>
<keyword evidence="15" id="KW-1185">Reference proteome</keyword>
<feature type="non-terminal residue" evidence="14">
    <location>
        <position position="654"/>
    </location>
</feature>
<dbReference type="GO" id="GO:0036503">
    <property type="term" value="P:ERAD pathway"/>
    <property type="evidence" value="ECO:0007669"/>
    <property type="project" value="TreeGrafter"/>
</dbReference>
<accession>A0A8S3Z799</accession>
<dbReference type="GO" id="GO:0016787">
    <property type="term" value="F:hydrolase activity"/>
    <property type="evidence" value="ECO:0007669"/>
    <property type="project" value="UniProtKB-KW"/>
</dbReference>
<dbReference type="GO" id="GO:0004519">
    <property type="term" value="F:endonuclease activity"/>
    <property type="evidence" value="ECO:0007669"/>
    <property type="project" value="UniProtKB-KW"/>
</dbReference>
<gene>
    <name evidence="14" type="ORF">CUNI_LOCUS8620</name>
</gene>
<evidence type="ECO:0000256" key="4">
    <source>
        <dbReference type="ARBA" id="ARBA00022722"/>
    </source>
</evidence>
<evidence type="ECO:0000256" key="1">
    <source>
        <dbReference type="ARBA" id="ARBA00004496"/>
    </source>
</evidence>
<dbReference type="PANTHER" id="PTHR16036:SF2">
    <property type="entry name" value="TRNA ENDONUCLEASE ANKZF1"/>
    <property type="match status" value="1"/>
</dbReference>
<evidence type="ECO:0000256" key="9">
    <source>
        <dbReference type="ARBA" id="ARBA00023054"/>
    </source>
</evidence>
<feature type="region of interest" description="Disordered" evidence="12">
    <location>
        <begin position="382"/>
        <end position="403"/>
    </location>
</feature>
<protein>
    <recommendedName>
        <fullName evidence="13">VLRF1 domain-containing protein</fullName>
    </recommendedName>
</protein>
<evidence type="ECO:0000256" key="8">
    <source>
        <dbReference type="ARBA" id="ARBA00023043"/>
    </source>
</evidence>
<feature type="repeat" description="ANK" evidence="10">
    <location>
        <begin position="588"/>
        <end position="620"/>
    </location>
</feature>
<keyword evidence="5" id="KW-0677">Repeat</keyword>
<reference evidence="14" key="1">
    <citation type="submission" date="2021-04" db="EMBL/GenBank/DDBJ databases">
        <authorList>
            <consortium name="Molecular Ecology Group"/>
        </authorList>
    </citation>
    <scope>NUCLEOTIDE SEQUENCE</scope>
</reference>
<evidence type="ECO:0000256" key="10">
    <source>
        <dbReference type="PROSITE-ProRule" id="PRU00023"/>
    </source>
</evidence>
<dbReference type="Proteomes" id="UP000678393">
    <property type="component" value="Unassembled WGS sequence"/>
</dbReference>
<dbReference type="InterPro" id="IPR047139">
    <property type="entry name" value="ANKZ1/VMS1"/>
</dbReference>